<feature type="transmembrane region" description="Helical" evidence="20">
    <location>
        <begin position="785"/>
        <end position="805"/>
    </location>
</feature>
<dbReference type="SUPFAM" id="SSF81660">
    <property type="entry name" value="Metal cation-transporting ATPase, ATP-binding domain N"/>
    <property type="match status" value="1"/>
</dbReference>
<evidence type="ECO:0000256" key="2">
    <source>
        <dbReference type="ARBA" id="ARBA00004429"/>
    </source>
</evidence>
<dbReference type="Gene3D" id="3.40.50.1000">
    <property type="entry name" value="HAD superfamily/HAD-like"/>
    <property type="match status" value="1"/>
</dbReference>
<dbReference type="NCBIfam" id="TIGR01524">
    <property type="entry name" value="ATPase-IIIB_Mg"/>
    <property type="match status" value="1"/>
</dbReference>
<feature type="transmembrane region" description="Helical" evidence="20">
    <location>
        <begin position="272"/>
        <end position="292"/>
    </location>
</feature>
<dbReference type="SFLD" id="SFLDS00003">
    <property type="entry name" value="Haloacid_Dehalogenase"/>
    <property type="match status" value="1"/>
</dbReference>
<feature type="domain" description="Cation-transporting P-type ATPase N-terminal" evidence="23">
    <location>
        <begin position="34"/>
        <end position="90"/>
    </location>
</feature>
<dbReference type="AlphaFoldDB" id="A0A9X2Z7R0"/>
<dbReference type="PRINTS" id="PR01836">
    <property type="entry name" value="MGATPASE"/>
</dbReference>
<evidence type="ECO:0000256" key="8">
    <source>
        <dbReference type="ARBA" id="ARBA00022553"/>
    </source>
</evidence>
<dbReference type="InterPro" id="IPR023299">
    <property type="entry name" value="ATPase_P-typ_cyto_dom_N"/>
</dbReference>
<dbReference type="Pfam" id="PF00690">
    <property type="entry name" value="Cation_ATPase_N"/>
    <property type="match status" value="1"/>
</dbReference>
<comment type="subcellular location">
    <subcellularLocation>
        <location evidence="2">Cell inner membrane</location>
        <topology evidence="2">Multi-pass membrane protein</topology>
    </subcellularLocation>
</comment>
<evidence type="ECO:0000256" key="12">
    <source>
        <dbReference type="ARBA" id="ARBA00022842"/>
    </source>
</evidence>
<feature type="transmembrane region" description="Helical" evidence="20">
    <location>
        <begin position="817"/>
        <end position="838"/>
    </location>
</feature>
<dbReference type="SFLD" id="SFLDF00027">
    <property type="entry name" value="p-type_atpase"/>
    <property type="match status" value="1"/>
</dbReference>
<keyword evidence="15 20" id="KW-0472">Membrane</keyword>
<keyword evidence="7" id="KW-0997">Cell inner membrane</keyword>
<evidence type="ECO:0000256" key="11">
    <source>
        <dbReference type="ARBA" id="ARBA00022840"/>
    </source>
</evidence>
<feature type="region of interest" description="Disordered" evidence="19">
    <location>
        <begin position="129"/>
        <end position="151"/>
    </location>
</feature>
<dbReference type="InterPro" id="IPR004014">
    <property type="entry name" value="ATPase_P-typ_cation-transptr_N"/>
</dbReference>
<feature type="transmembrane region" description="Helical" evidence="20">
    <location>
        <begin position="844"/>
        <end position="864"/>
    </location>
</feature>
<evidence type="ECO:0000313" key="25">
    <source>
        <dbReference type="Proteomes" id="UP001141629"/>
    </source>
</evidence>
<feature type="transmembrane region" description="Helical" evidence="20">
    <location>
        <begin position="99"/>
        <end position="117"/>
    </location>
</feature>
<dbReference type="RefSeq" id="WP_263998669.1">
    <property type="nucleotide sequence ID" value="NZ_JACKVK010000013.1"/>
</dbReference>
<keyword evidence="13" id="KW-1278">Translocase</keyword>
<evidence type="ECO:0000256" key="10">
    <source>
        <dbReference type="ARBA" id="ARBA00022741"/>
    </source>
</evidence>
<keyword evidence="25" id="KW-1185">Reference proteome</keyword>
<dbReference type="Gene3D" id="1.20.1110.10">
    <property type="entry name" value="Calcium-transporting ATPase, transmembrane domain"/>
    <property type="match status" value="1"/>
</dbReference>
<reference evidence="24" key="1">
    <citation type="submission" date="2020-07" db="EMBL/GenBank/DDBJ databases">
        <authorList>
            <person name="Pettersson B.M.F."/>
            <person name="Behra P.R.K."/>
            <person name="Ramesh M."/>
            <person name="Das S."/>
            <person name="Dasgupta S."/>
            <person name="Kirsebom L.A."/>
        </authorList>
    </citation>
    <scope>NUCLEOTIDE SEQUENCE</scope>
    <source>
        <strain evidence="24">DSM 44838</strain>
    </source>
</reference>
<dbReference type="InterPro" id="IPR036412">
    <property type="entry name" value="HAD-like_sf"/>
</dbReference>
<comment type="catalytic activity">
    <reaction evidence="18">
        <text>ATP + H2O = ADP + phosphate + H(+)</text>
        <dbReference type="Rhea" id="RHEA:13065"/>
        <dbReference type="ChEBI" id="CHEBI:15377"/>
        <dbReference type="ChEBI" id="CHEBI:15378"/>
        <dbReference type="ChEBI" id="CHEBI:30616"/>
        <dbReference type="ChEBI" id="CHEBI:43474"/>
        <dbReference type="ChEBI" id="CHEBI:456216"/>
    </reaction>
</comment>
<dbReference type="PROSITE" id="PS00154">
    <property type="entry name" value="ATPASE_E1_E2"/>
    <property type="match status" value="1"/>
</dbReference>
<dbReference type="InterPro" id="IPR008250">
    <property type="entry name" value="ATPase_P-typ_transduc_dom_A_sf"/>
</dbReference>
<comment type="caution">
    <text evidence="24">The sequence shown here is derived from an EMBL/GenBank/DDBJ whole genome shotgun (WGS) entry which is preliminary data.</text>
</comment>
<feature type="transmembrane region" description="Helical" evidence="20">
    <location>
        <begin position="298"/>
        <end position="323"/>
    </location>
</feature>
<dbReference type="GO" id="GO:0016887">
    <property type="term" value="F:ATP hydrolysis activity"/>
    <property type="evidence" value="ECO:0007669"/>
    <property type="project" value="InterPro"/>
</dbReference>
<organism evidence="24 25">
    <name type="scientific">Mycobacterium yunnanensis</name>
    <dbReference type="NCBI Taxonomy" id="368477"/>
    <lineage>
        <taxon>Bacteria</taxon>
        <taxon>Bacillati</taxon>
        <taxon>Actinomycetota</taxon>
        <taxon>Actinomycetes</taxon>
        <taxon>Mycobacteriales</taxon>
        <taxon>Mycobacteriaceae</taxon>
        <taxon>Mycobacterium</taxon>
    </lineage>
</organism>
<evidence type="ECO:0000259" key="22">
    <source>
        <dbReference type="Pfam" id="PF00689"/>
    </source>
</evidence>
<dbReference type="PANTHER" id="PTHR42861">
    <property type="entry name" value="CALCIUM-TRANSPORTING ATPASE"/>
    <property type="match status" value="1"/>
</dbReference>
<keyword evidence="12" id="KW-0460">Magnesium</keyword>
<evidence type="ECO:0000256" key="18">
    <source>
        <dbReference type="ARBA" id="ARBA00049360"/>
    </source>
</evidence>
<evidence type="ECO:0000256" key="4">
    <source>
        <dbReference type="ARBA" id="ARBA00012786"/>
    </source>
</evidence>
<evidence type="ECO:0000256" key="13">
    <source>
        <dbReference type="ARBA" id="ARBA00022967"/>
    </source>
</evidence>
<dbReference type="InterPro" id="IPR044492">
    <property type="entry name" value="P_typ_ATPase_HD_dom"/>
</dbReference>
<dbReference type="Pfam" id="PF13246">
    <property type="entry name" value="Cation_ATPase"/>
    <property type="match status" value="1"/>
</dbReference>
<dbReference type="InterPro" id="IPR023298">
    <property type="entry name" value="ATPase_P-typ_TM_dom_sf"/>
</dbReference>
<dbReference type="InterPro" id="IPR023214">
    <property type="entry name" value="HAD_sf"/>
</dbReference>
<feature type="region of interest" description="Disordered" evidence="19">
    <location>
        <begin position="1"/>
        <end position="22"/>
    </location>
</feature>
<evidence type="ECO:0000259" key="23">
    <source>
        <dbReference type="Pfam" id="PF00690"/>
    </source>
</evidence>
<evidence type="ECO:0000256" key="1">
    <source>
        <dbReference type="ARBA" id="ARBA00003954"/>
    </source>
</evidence>
<evidence type="ECO:0000256" key="3">
    <source>
        <dbReference type="ARBA" id="ARBA00008746"/>
    </source>
</evidence>
<feature type="transmembrane region" description="Helical" evidence="20">
    <location>
        <begin position="69"/>
        <end position="93"/>
    </location>
</feature>
<comment type="function">
    <text evidence="1">Mediates magnesium influx to the cytosol.</text>
</comment>
<dbReference type="SFLD" id="SFLDG00002">
    <property type="entry name" value="C1.7:_P-type_atpase_like"/>
    <property type="match status" value="1"/>
</dbReference>
<keyword evidence="10" id="KW-0547">Nucleotide-binding</keyword>
<evidence type="ECO:0000256" key="5">
    <source>
        <dbReference type="ARBA" id="ARBA00013555"/>
    </source>
</evidence>
<protein>
    <recommendedName>
        <fullName evidence="5">Magnesium-transporting ATPase, P-type 1</fullName>
        <ecNumber evidence="4">7.2.2.14</ecNumber>
    </recommendedName>
    <alternativeName>
        <fullName evidence="16">Mg(2+) transport ATPase, P-type 1</fullName>
    </alternativeName>
</protein>
<name>A0A9X2Z7R0_9MYCO</name>
<evidence type="ECO:0000313" key="24">
    <source>
        <dbReference type="EMBL" id="MCV7423714.1"/>
    </source>
</evidence>
<dbReference type="InterPro" id="IPR059000">
    <property type="entry name" value="ATPase_P-type_domA"/>
</dbReference>
<dbReference type="InterPro" id="IPR006068">
    <property type="entry name" value="ATPase_P-typ_cation-transptr_C"/>
</dbReference>
<comment type="catalytic activity">
    <reaction evidence="17">
        <text>Mg(2+)(out) + ATP + H2O = Mg(2+)(in) + ADP + phosphate + H(+)</text>
        <dbReference type="Rhea" id="RHEA:10260"/>
        <dbReference type="ChEBI" id="CHEBI:15377"/>
        <dbReference type="ChEBI" id="CHEBI:15378"/>
        <dbReference type="ChEBI" id="CHEBI:18420"/>
        <dbReference type="ChEBI" id="CHEBI:30616"/>
        <dbReference type="ChEBI" id="CHEBI:43474"/>
        <dbReference type="ChEBI" id="CHEBI:456216"/>
        <dbReference type="EC" id="7.2.2.14"/>
    </reaction>
</comment>
<feature type="transmembrane region" description="Helical" evidence="20">
    <location>
        <begin position="750"/>
        <end position="773"/>
    </location>
</feature>
<evidence type="ECO:0000259" key="21">
    <source>
        <dbReference type="Pfam" id="PF00122"/>
    </source>
</evidence>
<keyword evidence="8" id="KW-0597">Phosphoprotein</keyword>
<evidence type="ECO:0000256" key="9">
    <source>
        <dbReference type="ARBA" id="ARBA00022692"/>
    </source>
</evidence>
<dbReference type="Gene3D" id="3.40.1110.10">
    <property type="entry name" value="Calcium-transporting ATPase, cytoplasmic domain N"/>
    <property type="match status" value="1"/>
</dbReference>
<dbReference type="Pfam" id="PF00122">
    <property type="entry name" value="E1-E2_ATPase"/>
    <property type="match status" value="1"/>
</dbReference>
<evidence type="ECO:0000256" key="16">
    <source>
        <dbReference type="ARBA" id="ARBA00029806"/>
    </source>
</evidence>
<dbReference type="SUPFAM" id="SSF81665">
    <property type="entry name" value="Calcium ATPase, transmembrane domain M"/>
    <property type="match status" value="1"/>
</dbReference>
<keyword evidence="14 20" id="KW-1133">Transmembrane helix</keyword>
<dbReference type="EMBL" id="JACKVK010000013">
    <property type="protein sequence ID" value="MCV7423714.1"/>
    <property type="molecule type" value="Genomic_DNA"/>
</dbReference>
<dbReference type="InterPro" id="IPR006415">
    <property type="entry name" value="P-type_ATPase_IIIB"/>
</dbReference>
<keyword evidence="9 20" id="KW-0812">Transmembrane</keyword>
<dbReference type="GO" id="GO:0005886">
    <property type="term" value="C:plasma membrane"/>
    <property type="evidence" value="ECO:0007669"/>
    <property type="project" value="UniProtKB-SubCell"/>
</dbReference>
<dbReference type="GO" id="GO:0005524">
    <property type="term" value="F:ATP binding"/>
    <property type="evidence" value="ECO:0007669"/>
    <property type="project" value="UniProtKB-KW"/>
</dbReference>
<dbReference type="SUPFAM" id="SSF81653">
    <property type="entry name" value="Calcium ATPase, transduction domain A"/>
    <property type="match status" value="1"/>
</dbReference>
<comment type="similarity">
    <text evidence="3">Belongs to the cation transport ATPase (P-type) (TC 3.A.3) family. Type IIIB subfamily.</text>
</comment>
<feature type="domain" description="P-type ATPase A" evidence="21">
    <location>
        <begin position="151"/>
        <end position="253"/>
    </location>
</feature>
<accession>A0A9X2Z7R0</accession>
<dbReference type="Pfam" id="PF00689">
    <property type="entry name" value="Cation_ATPase_C"/>
    <property type="match status" value="1"/>
</dbReference>
<evidence type="ECO:0000256" key="17">
    <source>
        <dbReference type="ARBA" id="ARBA00047295"/>
    </source>
</evidence>
<dbReference type="Proteomes" id="UP001141629">
    <property type="component" value="Unassembled WGS sequence"/>
</dbReference>
<dbReference type="Gene3D" id="2.70.150.10">
    <property type="entry name" value="Calcium-transporting ATPase, cytoplasmic transduction domain A"/>
    <property type="match status" value="1"/>
</dbReference>
<dbReference type="SUPFAM" id="SSF56784">
    <property type="entry name" value="HAD-like"/>
    <property type="match status" value="1"/>
</dbReference>
<dbReference type="NCBIfam" id="TIGR01494">
    <property type="entry name" value="ATPase_P-type"/>
    <property type="match status" value="2"/>
</dbReference>
<evidence type="ECO:0000256" key="19">
    <source>
        <dbReference type="SAM" id="MobiDB-lite"/>
    </source>
</evidence>
<gene>
    <name evidence="24" type="primary">mgtA</name>
    <name evidence="24" type="ORF">H7K45_24475</name>
</gene>
<dbReference type="EC" id="7.2.2.14" evidence="4"/>
<evidence type="ECO:0000256" key="20">
    <source>
        <dbReference type="SAM" id="Phobius"/>
    </source>
</evidence>
<sequence>MALQSLVTTRRGPTPSGDEPRLAELANAPSFVAFQRLASSPNGLTEQSAAERAAEFGENRPGCYVDDRVAARVVAAVRSPFVALLSVLGMVLIAVGDQGGAVTVAVVVSSAVGLRLWQQTRADRAVRGLRRQSSTTATVRRRPGAGQPAVDREVSVRDLVPGDVVVLVAGDVVPADLRIVTAAGLMLDQAVVSGESMPVPKAPPAADVDPRTDVGFDTSSLCFTGTTVVSGTGTALVVATGPATLHDALARTVADLRPTSSFEQGVRTVGLVLIRFMLVMAPVVFVVSGLVTEDWRRAALSAVSVAVGLTPEMLPVIVTANLARGATRLARDRVIVNRLEAIQDLGAMDVLCVDKTGTLTEDRVVYAHAVDPAGAVDDSVGELAHLAVSLQDCPYDVLDEAIVERMAGADAALLADAAFDKVDEIAFDHTRRLATVVVRRRRDEHILVTHGDPSAVIACCDRIRLAGNVIEMDDERIADAMSVVRDCGARGMRTLAVAVRDGRARLERYTERDEHAMVLIGFLGFVDPVRVGADAAIETLAGHGVAVKMLTGDGEDIARIVAERVGLAPGDPVLGSQVDAADDAGLGALVEGATVFARLTPAHKARIVGALRSTGHTVGFIGDGVNDVPALRVADAGIAADDASDAAKGAADLILLEDGLDVLARGVIEGRRTLSNTMKYVKITASSNFGNVFTVLIASAFLPFLPMLPVQFIVQNLLYDAAQLALAWDRAEDDYLRSPRRWNPSGLVRFMLWFGPLSSLFDVATFAVLWWIFDTAHRPAPFHTGWFVEGLLTQLLIVLVLRVRTAPWRGAGPSRPVVVASSGAAAVGLLLPLTSVGARLGLVALPWVYLLWIAAAMTAYALSAQFAKRCYVRRHADWL</sequence>
<evidence type="ECO:0000256" key="7">
    <source>
        <dbReference type="ARBA" id="ARBA00022519"/>
    </source>
</evidence>
<keyword evidence="6" id="KW-1003">Cell membrane</keyword>
<proteinExistence type="inferred from homology"/>
<feature type="domain" description="Cation-transporting P-type ATPase C-terminal" evidence="22">
    <location>
        <begin position="704"/>
        <end position="869"/>
    </location>
</feature>
<keyword evidence="11" id="KW-0067">ATP-binding</keyword>
<dbReference type="InterPro" id="IPR018303">
    <property type="entry name" value="ATPase_P-typ_P_site"/>
</dbReference>
<dbReference type="GO" id="GO:0015444">
    <property type="term" value="F:P-type magnesium transporter activity"/>
    <property type="evidence" value="ECO:0007669"/>
    <property type="project" value="UniProtKB-EC"/>
</dbReference>
<evidence type="ECO:0000256" key="14">
    <source>
        <dbReference type="ARBA" id="ARBA00022989"/>
    </source>
</evidence>
<evidence type="ECO:0000256" key="15">
    <source>
        <dbReference type="ARBA" id="ARBA00023136"/>
    </source>
</evidence>
<evidence type="ECO:0000256" key="6">
    <source>
        <dbReference type="ARBA" id="ARBA00022475"/>
    </source>
</evidence>
<dbReference type="InterPro" id="IPR001757">
    <property type="entry name" value="P_typ_ATPase"/>
</dbReference>
<reference evidence="24" key="2">
    <citation type="journal article" date="2022" name="BMC Genomics">
        <title>Comparative genome analysis of mycobacteria focusing on tRNA and non-coding RNA.</title>
        <authorList>
            <person name="Behra P.R.K."/>
            <person name="Pettersson B.M.F."/>
            <person name="Ramesh M."/>
            <person name="Das S."/>
            <person name="Dasgupta S."/>
            <person name="Kirsebom L.A."/>
        </authorList>
    </citation>
    <scope>NUCLEOTIDE SEQUENCE</scope>
    <source>
        <strain evidence="24">DSM 44838</strain>
    </source>
</reference>